<dbReference type="GO" id="GO:0032259">
    <property type="term" value="P:methylation"/>
    <property type="evidence" value="ECO:0007669"/>
    <property type="project" value="UniProtKB-KW"/>
</dbReference>
<keyword evidence="8" id="KW-1185">Reference proteome</keyword>
<comment type="caution">
    <text evidence="7">The sequence shown here is derived from an EMBL/GenBank/DDBJ whole genome shotgun (WGS) entry which is preliminary data.</text>
</comment>
<dbReference type="AlphaFoldDB" id="A0A7V8NQ95"/>
<dbReference type="EMBL" id="JACDQQ010001044">
    <property type="protein sequence ID" value="MBA0085475.1"/>
    <property type="molecule type" value="Genomic_DNA"/>
</dbReference>
<dbReference type="SUPFAM" id="SSF53335">
    <property type="entry name" value="S-adenosyl-L-methionine-dependent methyltransferases"/>
    <property type="match status" value="1"/>
</dbReference>
<dbReference type="InterPro" id="IPR029063">
    <property type="entry name" value="SAM-dependent_MTases_sf"/>
</dbReference>
<dbReference type="InterPro" id="IPR036804">
    <property type="entry name" value="CheR_N_sf"/>
</dbReference>
<gene>
    <name evidence="7" type="ORF">HRJ53_10800</name>
</gene>
<reference evidence="7" key="1">
    <citation type="submission" date="2020-06" db="EMBL/GenBank/DDBJ databases">
        <title>Legume-microbial interactions unlock mineral nutrients during tropical forest succession.</title>
        <authorList>
            <person name="Epihov D.Z."/>
        </authorList>
    </citation>
    <scope>NUCLEOTIDE SEQUENCE [LARGE SCALE GENOMIC DNA]</scope>
    <source>
        <strain evidence="7">Pan2503</strain>
    </source>
</reference>
<dbReference type="Proteomes" id="UP000567293">
    <property type="component" value="Unassembled WGS sequence"/>
</dbReference>
<dbReference type="SUPFAM" id="SSF47757">
    <property type="entry name" value="Chemotaxis receptor methyltransferase CheR, N-terminal domain"/>
    <property type="match status" value="1"/>
</dbReference>
<dbReference type="Gene3D" id="1.10.155.10">
    <property type="entry name" value="Chemotaxis receptor methyltransferase CheR, N-terminal domain"/>
    <property type="match status" value="1"/>
</dbReference>
<dbReference type="InterPro" id="IPR022642">
    <property type="entry name" value="CheR_C"/>
</dbReference>
<dbReference type="PRINTS" id="PR00996">
    <property type="entry name" value="CHERMTFRASE"/>
</dbReference>
<sequence>MGTITTAPIQLTEPELKLLQTLVYQECGMFFDERRSHFLKDRLQRRLKACNLDSFYAYYRLLTSREGRAELALLLENLTVNETSFFRNRPQLDLLQKSVLETLLHHKRERRDYTLRVWSAGCSSGQEPYTAAILICDALAYYYLRNPLPFEMPSPKPLIPPPWKVEIVASDISYASLRIGQEGLYTEQQMEPVDYSCRLRYFEKSGDRYAVKAQLKELVQFDFHNLKTEFLPRRNDIILCRNVMIYFDEAEQKRLIDKFWHCLNPGGYLFVGHAESLFGLTQRFRMIHENNGTAYQRLEATA</sequence>
<dbReference type="PANTHER" id="PTHR24422:SF19">
    <property type="entry name" value="CHEMOTAXIS PROTEIN METHYLTRANSFERASE"/>
    <property type="match status" value="1"/>
</dbReference>
<evidence type="ECO:0000259" key="6">
    <source>
        <dbReference type="PROSITE" id="PS50123"/>
    </source>
</evidence>
<dbReference type="GO" id="GO:0008983">
    <property type="term" value="F:protein-glutamate O-methyltransferase activity"/>
    <property type="evidence" value="ECO:0007669"/>
    <property type="project" value="UniProtKB-EC"/>
</dbReference>
<dbReference type="InterPro" id="IPR050903">
    <property type="entry name" value="Bact_Chemotaxis_MeTrfase"/>
</dbReference>
<evidence type="ECO:0000256" key="3">
    <source>
        <dbReference type="ARBA" id="ARBA00022603"/>
    </source>
</evidence>
<dbReference type="InterPro" id="IPR000780">
    <property type="entry name" value="CheR_MeTrfase"/>
</dbReference>
<name>A0A7V8NQ95_9BACT</name>
<keyword evidence="4" id="KW-0808">Transferase</keyword>
<evidence type="ECO:0000313" key="7">
    <source>
        <dbReference type="EMBL" id="MBA0085475.1"/>
    </source>
</evidence>
<evidence type="ECO:0000256" key="4">
    <source>
        <dbReference type="ARBA" id="ARBA00022679"/>
    </source>
</evidence>
<dbReference type="SMART" id="SM00138">
    <property type="entry name" value="MeTrc"/>
    <property type="match status" value="1"/>
</dbReference>
<protein>
    <recommendedName>
        <fullName evidence="2">protein-glutamate O-methyltransferase</fullName>
        <ecNumber evidence="2">2.1.1.80</ecNumber>
    </recommendedName>
</protein>
<dbReference type="Pfam" id="PF03705">
    <property type="entry name" value="CheR_N"/>
    <property type="match status" value="1"/>
</dbReference>
<organism evidence="7 8">
    <name type="scientific">Candidatus Acidiferrum panamense</name>
    <dbReference type="NCBI Taxonomy" id="2741543"/>
    <lineage>
        <taxon>Bacteria</taxon>
        <taxon>Pseudomonadati</taxon>
        <taxon>Acidobacteriota</taxon>
        <taxon>Terriglobia</taxon>
        <taxon>Candidatus Acidiferrales</taxon>
        <taxon>Candidatus Acidiferrum</taxon>
    </lineage>
</organism>
<evidence type="ECO:0000313" key="8">
    <source>
        <dbReference type="Proteomes" id="UP000567293"/>
    </source>
</evidence>
<dbReference type="PROSITE" id="PS50123">
    <property type="entry name" value="CHER"/>
    <property type="match status" value="1"/>
</dbReference>
<evidence type="ECO:0000256" key="1">
    <source>
        <dbReference type="ARBA" id="ARBA00001541"/>
    </source>
</evidence>
<evidence type="ECO:0000256" key="5">
    <source>
        <dbReference type="ARBA" id="ARBA00022691"/>
    </source>
</evidence>
<accession>A0A7V8NQ95</accession>
<proteinExistence type="predicted"/>
<dbReference type="EC" id="2.1.1.80" evidence="2"/>
<keyword evidence="3" id="KW-0489">Methyltransferase</keyword>
<feature type="domain" description="CheR-type methyltransferase" evidence="6">
    <location>
        <begin position="4"/>
        <end position="300"/>
    </location>
</feature>
<dbReference type="PANTHER" id="PTHR24422">
    <property type="entry name" value="CHEMOTAXIS PROTEIN METHYLTRANSFERASE"/>
    <property type="match status" value="1"/>
</dbReference>
<evidence type="ECO:0000256" key="2">
    <source>
        <dbReference type="ARBA" id="ARBA00012534"/>
    </source>
</evidence>
<keyword evidence="5" id="KW-0949">S-adenosyl-L-methionine</keyword>
<dbReference type="Pfam" id="PF01739">
    <property type="entry name" value="CheR"/>
    <property type="match status" value="2"/>
</dbReference>
<dbReference type="Gene3D" id="3.40.50.150">
    <property type="entry name" value="Vaccinia Virus protein VP39"/>
    <property type="match status" value="1"/>
</dbReference>
<dbReference type="InterPro" id="IPR022641">
    <property type="entry name" value="CheR_N"/>
</dbReference>
<comment type="catalytic activity">
    <reaction evidence="1">
        <text>L-glutamyl-[protein] + S-adenosyl-L-methionine = [protein]-L-glutamate 5-O-methyl ester + S-adenosyl-L-homocysteine</text>
        <dbReference type="Rhea" id="RHEA:24452"/>
        <dbReference type="Rhea" id="RHEA-COMP:10208"/>
        <dbReference type="Rhea" id="RHEA-COMP:10311"/>
        <dbReference type="ChEBI" id="CHEBI:29973"/>
        <dbReference type="ChEBI" id="CHEBI:57856"/>
        <dbReference type="ChEBI" id="CHEBI:59789"/>
        <dbReference type="ChEBI" id="CHEBI:82795"/>
        <dbReference type="EC" id="2.1.1.80"/>
    </reaction>
</comment>